<dbReference type="InterPro" id="IPR043641">
    <property type="entry name" value="PPE-PPW_C"/>
</dbReference>
<feature type="compositionally biased region" description="Basic and acidic residues" evidence="1">
    <location>
        <begin position="134"/>
        <end position="146"/>
    </location>
</feature>
<organism evidence="3 4">
    <name type="scientific">Mycolicibacillus koreensis</name>
    <dbReference type="NCBI Taxonomy" id="1069220"/>
    <lineage>
        <taxon>Bacteria</taxon>
        <taxon>Bacillati</taxon>
        <taxon>Actinomycetota</taxon>
        <taxon>Actinomycetes</taxon>
        <taxon>Mycobacteriales</taxon>
        <taxon>Mycobacteriaceae</taxon>
        <taxon>Mycolicibacillus</taxon>
    </lineage>
</organism>
<feature type="region of interest" description="Disordered" evidence="1">
    <location>
        <begin position="114"/>
        <end position="146"/>
    </location>
</feature>
<dbReference type="AlphaFoldDB" id="A0AA91SQ82"/>
<evidence type="ECO:0000313" key="4">
    <source>
        <dbReference type="Proteomes" id="UP000193577"/>
    </source>
</evidence>
<feature type="compositionally biased region" description="Low complexity" evidence="1">
    <location>
        <begin position="33"/>
        <end position="56"/>
    </location>
</feature>
<feature type="compositionally biased region" description="Basic residues" evidence="1">
    <location>
        <begin position="57"/>
        <end position="70"/>
    </location>
</feature>
<feature type="region of interest" description="Disordered" evidence="1">
    <location>
        <begin position="22"/>
        <end position="100"/>
    </location>
</feature>
<dbReference type="EMBL" id="NCXO01000055">
    <property type="protein sequence ID" value="OSC28362.1"/>
    <property type="molecule type" value="Genomic_DNA"/>
</dbReference>
<evidence type="ECO:0000313" key="3">
    <source>
        <dbReference type="EMBL" id="OSC28362.1"/>
    </source>
</evidence>
<evidence type="ECO:0000256" key="1">
    <source>
        <dbReference type="SAM" id="MobiDB-lite"/>
    </source>
</evidence>
<dbReference type="Proteomes" id="UP000193577">
    <property type="component" value="Unassembled WGS sequence"/>
</dbReference>
<name>A0AA91SQ82_9MYCO</name>
<protein>
    <recommendedName>
        <fullName evidence="2">PPE-PPW subfamily C-terminal domain-containing protein</fullName>
    </recommendedName>
</protein>
<sequence>MSSAGTGAEIAGYLVRSDGPHFGAGPTIRHPVSARQPAPGAAAAAAARAASRLGRSGARRRRGTTTRRGHGHEYMTLTETETEPMTATASTNGAGPLGFVGTVDHEAARAPAGLTATAGGDGANIPMMPATWPERTDPSEFREIGR</sequence>
<feature type="domain" description="PPE-PPW subfamily C-terminal" evidence="2">
    <location>
        <begin position="88"/>
        <end position="132"/>
    </location>
</feature>
<accession>A0AA91SQ82</accession>
<keyword evidence="4" id="KW-1185">Reference proteome</keyword>
<comment type="caution">
    <text evidence="3">The sequence shown here is derived from an EMBL/GenBank/DDBJ whole genome shotgun (WGS) entry which is preliminary data.</text>
</comment>
<reference evidence="3 4" key="1">
    <citation type="submission" date="2017-04" db="EMBL/GenBank/DDBJ databases">
        <title>The new phylogeny of genus Mycobacterium.</title>
        <authorList>
            <person name="Tortoli E."/>
            <person name="Trovato A."/>
            <person name="Cirillo D.M."/>
        </authorList>
    </citation>
    <scope>NUCLEOTIDE SEQUENCE [LARGE SCALE GENOMIC DNA]</scope>
    <source>
        <strain evidence="3 4">KCTC 19819</strain>
    </source>
</reference>
<gene>
    <name evidence="3" type="ORF">B8W67_17795</name>
</gene>
<proteinExistence type="predicted"/>
<feature type="compositionally biased region" description="Low complexity" evidence="1">
    <location>
        <begin position="74"/>
        <end position="91"/>
    </location>
</feature>
<dbReference type="Pfam" id="PF18878">
    <property type="entry name" value="PPE-PPW"/>
    <property type="match status" value="1"/>
</dbReference>
<evidence type="ECO:0000259" key="2">
    <source>
        <dbReference type="Pfam" id="PF18878"/>
    </source>
</evidence>